<dbReference type="InterPro" id="IPR011701">
    <property type="entry name" value="MFS"/>
</dbReference>
<keyword evidence="6 7" id="KW-0472">Membrane</keyword>
<feature type="transmembrane region" description="Helical" evidence="7">
    <location>
        <begin position="336"/>
        <end position="356"/>
    </location>
</feature>
<name>A0A7X0FSN0_9MICO</name>
<feature type="domain" description="Major facilitator superfamily (MFS) profile" evidence="8">
    <location>
        <begin position="16"/>
        <end position="455"/>
    </location>
</feature>
<dbReference type="Gene3D" id="1.20.1720.10">
    <property type="entry name" value="Multidrug resistance protein D"/>
    <property type="match status" value="1"/>
</dbReference>
<dbReference type="PANTHER" id="PTHR42718">
    <property type="entry name" value="MAJOR FACILITATOR SUPERFAMILY MULTIDRUG TRANSPORTER MFSC"/>
    <property type="match status" value="1"/>
</dbReference>
<feature type="transmembrane region" description="Helical" evidence="7">
    <location>
        <begin position="398"/>
        <end position="426"/>
    </location>
</feature>
<evidence type="ECO:0000256" key="4">
    <source>
        <dbReference type="ARBA" id="ARBA00022692"/>
    </source>
</evidence>
<accession>A0A7X0FSN0</accession>
<dbReference type="PROSITE" id="PS50850">
    <property type="entry name" value="MFS"/>
    <property type="match status" value="1"/>
</dbReference>
<evidence type="ECO:0000256" key="2">
    <source>
        <dbReference type="ARBA" id="ARBA00022448"/>
    </source>
</evidence>
<dbReference type="InterPro" id="IPR036259">
    <property type="entry name" value="MFS_trans_sf"/>
</dbReference>
<dbReference type="Pfam" id="PF07690">
    <property type="entry name" value="MFS_1"/>
    <property type="match status" value="1"/>
</dbReference>
<evidence type="ECO:0000256" key="5">
    <source>
        <dbReference type="ARBA" id="ARBA00022989"/>
    </source>
</evidence>
<feature type="transmembrane region" description="Helical" evidence="7">
    <location>
        <begin position="362"/>
        <end position="386"/>
    </location>
</feature>
<evidence type="ECO:0000256" key="1">
    <source>
        <dbReference type="ARBA" id="ARBA00004651"/>
    </source>
</evidence>
<dbReference type="Gene3D" id="1.20.1250.20">
    <property type="entry name" value="MFS general substrate transporter like domains"/>
    <property type="match status" value="1"/>
</dbReference>
<dbReference type="InterPro" id="IPR004638">
    <property type="entry name" value="EmrB-like"/>
</dbReference>
<dbReference type="CDD" id="cd17321">
    <property type="entry name" value="MFS_MMR_MDR_like"/>
    <property type="match status" value="1"/>
</dbReference>
<feature type="transmembrane region" description="Helical" evidence="7">
    <location>
        <begin position="432"/>
        <end position="451"/>
    </location>
</feature>
<dbReference type="EMBL" id="JACHML010000001">
    <property type="protein sequence ID" value="MBB6392990.1"/>
    <property type="molecule type" value="Genomic_DNA"/>
</dbReference>
<dbReference type="PROSITE" id="PS00216">
    <property type="entry name" value="SUGAR_TRANSPORT_1"/>
    <property type="match status" value="1"/>
</dbReference>
<dbReference type="NCBIfam" id="TIGR00711">
    <property type="entry name" value="efflux_EmrB"/>
    <property type="match status" value="1"/>
</dbReference>
<feature type="transmembrane region" description="Helical" evidence="7">
    <location>
        <begin position="201"/>
        <end position="220"/>
    </location>
</feature>
<feature type="transmembrane region" description="Helical" evidence="7">
    <location>
        <begin position="170"/>
        <end position="189"/>
    </location>
</feature>
<evidence type="ECO:0000256" key="3">
    <source>
        <dbReference type="ARBA" id="ARBA00022475"/>
    </source>
</evidence>
<comment type="caution">
    <text evidence="9">The sequence shown here is derived from an EMBL/GenBank/DDBJ whole genome shotgun (WGS) entry which is preliminary data.</text>
</comment>
<feature type="transmembrane region" description="Helical" evidence="7">
    <location>
        <begin position="270"/>
        <end position="291"/>
    </location>
</feature>
<keyword evidence="4 7" id="KW-0812">Transmembrane</keyword>
<feature type="transmembrane region" description="Helical" evidence="7">
    <location>
        <begin position="139"/>
        <end position="158"/>
    </location>
</feature>
<proteinExistence type="predicted"/>
<feature type="transmembrane region" description="Helical" evidence="7">
    <location>
        <begin position="52"/>
        <end position="70"/>
    </location>
</feature>
<reference evidence="9 10" key="1">
    <citation type="submission" date="2020-08" db="EMBL/GenBank/DDBJ databases">
        <title>Sequencing the genomes of 1000 actinobacteria strains.</title>
        <authorList>
            <person name="Klenk H.-P."/>
        </authorList>
    </citation>
    <scope>NUCLEOTIDE SEQUENCE [LARGE SCALE GENOMIC DNA]</scope>
    <source>
        <strain evidence="9 10">DSM 12511</strain>
    </source>
</reference>
<comment type="subcellular location">
    <subcellularLocation>
        <location evidence="1">Cell membrane</location>
        <topology evidence="1">Multi-pass membrane protein</topology>
    </subcellularLocation>
</comment>
<feature type="transmembrane region" description="Helical" evidence="7">
    <location>
        <begin position="12"/>
        <end position="32"/>
    </location>
</feature>
<dbReference type="PANTHER" id="PTHR42718:SF46">
    <property type="entry name" value="BLR6921 PROTEIN"/>
    <property type="match status" value="1"/>
</dbReference>
<dbReference type="AlphaFoldDB" id="A0A7X0FSN0"/>
<evidence type="ECO:0000259" key="8">
    <source>
        <dbReference type="PROSITE" id="PS50850"/>
    </source>
</evidence>
<keyword evidence="5 7" id="KW-1133">Transmembrane helix</keyword>
<dbReference type="GO" id="GO:0022857">
    <property type="term" value="F:transmembrane transporter activity"/>
    <property type="evidence" value="ECO:0007669"/>
    <property type="project" value="InterPro"/>
</dbReference>
<dbReference type="InterPro" id="IPR020846">
    <property type="entry name" value="MFS_dom"/>
</dbReference>
<evidence type="ECO:0000313" key="10">
    <source>
        <dbReference type="Proteomes" id="UP000537775"/>
    </source>
</evidence>
<feature type="transmembrane region" description="Helical" evidence="7">
    <location>
        <begin position="303"/>
        <end position="324"/>
    </location>
</feature>
<keyword evidence="10" id="KW-1185">Reference proteome</keyword>
<evidence type="ECO:0000313" key="9">
    <source>
        <dbReference type="EMBL" id="MBB6392990.1"/>
    </source>
</evidence>
<keyword evidence="2" id="KW-0813">Transport</keyword>
<evidence type="ECO:0000256" key="6">
    <source>
        <dbReference type="ARBA" id="ARBA00023136"/>
    </source>
</evidence>
<organism evidence="9 10">
    <name type="scientific">Microbacterium thalassium</name>
    <dbReference type="NCBI Taxonomy" id="362649"/>
    <lineage>
        <taxon>Bacteria</taxon>
        <taxon>Bacillati</taxon>
        <taxon>Actinomycetota</taxon>
        <taxon>Actinomycetes</taxon>
        <taxon>Micrococcales</taxon>
        <taxon>Microbacteriaceae</taxon>
        <taxon>Microbacterium</taxon>
    </lineage>
</organism>
<evidence type="ECO:0000256" key="7">
    <source>
        <dbReference type="SAM" id="Phobius"/>
    </source>
</evidence>
<gene>
    <name evidence="9" type="ORF">HD594_003303</name>
</gene>
<dbReference type="Proteomes" id="UP000537775">
    <property type="component" value="Unassembled WGS sequence"/>
</dbReference>
<keyword evidence="3" id="KW-1003">Cell membrane</keyword>
<feature type="transmembrane region" description="Helical" evidence="7">
    <location>
        <begin position="107"/>
        <end position="127"/>
    </location>
</feature>
<dbReference type="RefSeq" id="WP_184752216.1">
    <property type="nucleotide sequence ID" value="NZ_BAAAJR010000001.1"/>
</dbReference>
<dbReference type="GO" id="GO:0005886">
    <property type="term" value="C:plasma membrane"/>
    <property type="evidence" value="ECO:0007669"/>
    <property type="project" value="UniProtKB-SubCell"/>
</dbReference>
<dbReference type="InterPro" id="IPR005829">
    <property type="entry name" value="Sugar_transporter_CS"/>
</dbReference>
<dbReference type="SUPFAM" id="SSF103473">
    <property type="entry name" value="MFS general substrate transporter"/>
    <property type="match status" value="1"/>
</dbReference>
<sequence length="461" mass="47179">MSASAPERLGRQAVVTLIALSMGVFVVANDFTALSVAVPSIQSDLDTTLNRVQWVINGYTVVFGVLIVTGGRLADLLGRRRVFLIGAAIFGTFSLLGGLAPNIGLLIAARALMGIGGAMMWPSVLGMTYDIVPKNRSGLAGGLVIGVAGLGNSIGPLLGGVLTDLLDWRWIFFVNVPVALVTMLVVRRNVPESSAGARARVDYLGIASLSAAVVMILVALDIGTAQSFGSPSVVTMMVIGVVLLPLFVLVERRQGDDALVPPRVVASRDFAGALVSIPLLGSVFFGILVYVPQYLENELDWSAFAAGAGLLPMMLVFGGVSFLAGPLYHRVGGRRVVIAGASCLAVGATLLAVLMGNGYGPLVPGLVLCGVGVGLYFSAITTVAVTSVGPADSSLAGGIVYMANVAGGSVGLGINTAVVLAAAAVTTGIRNAFILDAALAVAATIVVALMIRDRPAHATTR</sequence>
<feature type="transmembrane region" description="Helical" evidence="7">
    <location>
        <begin position="82"/>
        <end position="101"/>
    </location>
</feature>
<feature type="transmembrane region" description="Helical" evidence="7">
    <location>
        <begin position="232"/>
        <end position="250"/>
    </location>
</feature>
<protein>
    <submittedName>
        <fullName evidence="9">EmrB/QacA subfamily drug resistance transporter</fullName>
    </submittedName>
</protein>